<feature type="transmembrane region" description="Helical" evidence="1">
    <location>
        <begin position="221"/>
        <end position="243"/>
    </location>
</feature>
<dbReference type="RefSeq" id="WP_157457630.1">
    <property type="nucleotide sequence ID" value="NZ_WQLB01000002.1"/>
</dbReference>
<keyword evidence="1" id="KW-1133">Transmembrane helix</keyword>
<feature type="transmembrane region" description="Helical" evidence="1">
    <location>
        <begin position="177"/>
        <end position="201"/>
    </location>
</feature>
<feature type="transmembrane region" description="Helical" evidence="1">
    <location>
        <begin position="61"/>
        <end position="79"/>
    </location>
</feature>
<organism evidence="2 3">
    <name type="scientific">Deinococcus arboris</name>
    <dbReference type="NCBI Taxonomy" id="2682977"/>
    <lineage>
        <taxon>Bacteria</taxon>
        <taxon>Thermotogati</taxon>
        <taxon>Deinococcota</taxon>
        <taxon>Deinococci</taxon>
        <taxon>Deinococcales</taxon>
        <taxon>Deinococcaceae</taxon>
        <taxon>Deinococcus</taxon>
    </lineage>
</organism>
<proteinExistence type="predicted"/>
<dbReference type="Proteomes" id="UP000483286">
    <property type="component" value="Unassembled WGS sequence"/>
</dbReference>
<dbReference type="PANTHER" id="PTHR43229">
    <property type="entry name" value="NODULATION PROTEIN J"/>
    <property type="match status" value="1"/>
</dbReference>
<evidence type="ECO:0000313" key="3">
    <source>
        <dbReference type="Proteomes" id="UP000483286"/>
    </source>
</evidence>
<sequence>MRDAARLFQAEWLRSVILMRRYLGNTVGSVLGLTVVFLGLFFSTRYVSGMSSFGERLDSVVVGYVLWSLILFVLADVSMDAQNEAQTGTLEQICLSRFGLTRVFVLRSLTRVVWTLLMNAVVLSVICLVTGTRLHLSPWLIVPVASALMGAFGLAFMFGALALGAKRIQQLLNLANFALLFVVMTPFEKTAPALFPLLSLLPMVPGAAGVRTVMVDGSAPSLLSAAVMLIGGALWFGLGMQVFRRADRAVRTRGLLGSY</sequence>
<keyword evidence="3" id="KW-1185">Reference proteome</keyword>
<evidence type="ECO:0000313" key="2">
    <source>
        <dbReference type="EMBL" id="MVN85632.1"/>
    </source>
</evidence>
<comment type="caution">
    <text evidence="2">The sequence shown here is derived from an EMBL/GenBank/DDBJ whole genome shotgun (WGS) entry which is preliminary data.</text>
</comment>
<accession>A0A7C9HPP0</accession>
<dbReference type="EMBL" id="WQLB01000002">
    <property type="protein sequence ID" value="MVN85632.1"/>
    <property type="molecule type" value="Genomic_DNA"/>
</dbReference>
<feature type="transmembrane region" description="Helical" evidence="1">
    <location>
        <begin position="140"/>
        <end position="165"/>
    </location>
</feature>
<protein>
    <submittedName>
        <fullName evidence="2">ABC transporter permease</fullName>
    </submittedName>
</protein>
<dbReference type="PANTHER" id="PTHR43229:SF6">
    <property type="entry name" value="ABC-TYPE MULTIDRUG TRANSPORT SYSTEM, PERMEASE COMPONENT"/>
    <property type="match status" value="1"/>
</dbReference>
<reference evidence="2 3" key="1">
    <citation type="submission" date="2019-12" db="EMBL/GenBank/DDBJ databases">
        <title>Deinococcus sp. HMF7620 Genome sequencing and assembly.</title>
        <authorList>
            <person name="Kang H."/>
            <person name="Kim H."/>
            <person name="Joh K."/>
        </authorList>
    </citation>
    <scope>NUCLEOTIDE SEQUENCE [LARGE SCALE GENOMIC DNA]</scope>
    <source>
        <strain evidence="2 3">HMF7620</strain>
    </source>
</reference>
<gene>
    <name evidence="2" type="ORF">GO986_02520</name>
</gene>
<feature type="transmembrane region" description="Helical" evidence="1">
    <location>
        <begin position="112"/>
        <end position="134"/>
    </location>
</feature>
<keyword evidence="1" id="KW-0472">Membrane</keyword>
<dbReference type="InterPro" id="IPR051784">
    <property type="entry name" value="Nod_factor_ABC_transporter"/>
</dbReference>
<name>A0A7C9HPP0_9DEIO</name>
<dbReference type="AlphaFoldDB" id="A0A7C9HPP0"/>
<feature type="transmembrane region" description="Helical" evidence="1">
    <location>
        <begin position="21"/>
        <end position="41"/>
    </location>
</feature>
<keyword evidence="1" id="KW-0812">Transmembrane</keyword>
<evidence type="ECO:0000256" key="1">
    <source>
        <dbReference type="SAM" id="Phobius"/>
    </source>
</evidence>